<comment type="function">
    <text evidence="3">Catalyzes the hydrolysis of N-formyl-L-kynurenine to L-kynurenine, the second step in the kynurenine pathway of tryptophan degradation. Kynurenine may be further oxidized to nicotinic acid, NAD(H) and NADP(H). Required for elimination of toxic metabolites.</text>
</comment>
<feature type="active site" evidence="3">
    <location>
        <position position="279"/>
    </location>
</feature>
<gene>
    <name evidence="5" type="ORF">B0H66DRAFT_536256</name>
</gene>
<feature type="compositionally biased region" description="Pro residues" evidence="4">
    <location>
        <begin position="132"/>
        <end position="143"/>
    </location>
</feature>
<dbReference type="SUPFAM" id="SSF53474">
    <property type="entry name" value="alpha/beta-Hydrolases"/>
    <property type="match status" value="1"/>
</dbReference>
<comment type="domain">
    <text evidence="3">The main chain amide nitrogen atoms of the second glycine and its adjacent residue in the HGGXW motif define the oxyanion hole, and stabilize the oxyanion that forms during the nucleophilic attack by the catalytic serine during substrate cleavage.</text>
</comment>
<dbReference type="InterPro" id="IPR027519">
    <property type="entry name" value="KFase_ver/fungi-typ"/>
</dbReference>
<keyword evidence="2 3" id="KW-0823">Tryptophan catabolism</keyword>
<keyword evidence="1 3" id="KW-0378">Hydrolase</keyword>
<dbReference type="GO" id="GO:0019441">
    <property type="term" value="P:L-tryptophan catabolic process to kynurenine"/>
    <property type="evidence" value="ECO:0007669"/>
    <property type="project" value="UniProtKB-UniRule"/>
</dbReference>
<dbReference type="GO" id="GO:0004061">
    <property type="term" value="F:arylformamidase activity"/>
    <property type="evidence" value="ECO:0007669"/>
    <property type="project" value="UniProtKB-UniRule"/>
</dbReference>
<feature type="region of interest" description="Disordered" evidence="4">
    <location>
        <begin position="1"/>
        <end position="26"/>
    </location>
</feature>
<evidence type="ECO:0000256" key="1">
    <source>
        <dbReference type="ARBA" id="ARBA00022801"/>
    </source>
</evidence>
<feature type="region of interest" description="Disordered" evidence="4">
    <location>
        <begin position="125"/>
        <end position="149"/>
    </location>
</feature>
<sequence>MSEEEDWASVPWTRLTGGPTDDTTIGWHKQRVPYGGLALQTLDVWIPAASSSTTAPPDAADLLSRPGGGGGQWLIYIHGGAWRDPEVSSSSFSTAASQIFCQIRASGSGSPKIAGLASLNYRLSPYPHHPTDPSPPPSGPPDPARLAKHPDHISDVLTGLAFLQRLGAAADGEYILAGHSCGATLAFQAVMDPARWGLSTRIVKPTVLVGLNGLYHLAGFIAHPPDGYAGLRDAYEEFTRAAFGDDESVWKEACPASATAWPSEWKEGKRVVLVESREDTLVPYNQLEGMREYLKSSSTALQVDEMGATGGHDEIWQKGDQLAEICLQVILNLWQEIP</sequence>
<keyword evidence="6" id="KW-1185">Reference proteome</keyword>
<feature type="short sequence motif" description="HGGXW" evidence="3">
    <location>
        <begin position="78"/>
        <end position="82"/>
    </location>
</feature>
<dbReference type="EMBL" id="JAUEDM010000006">
    <property type="protein sequence ID" value="KAK3315387.1"/>
    <property type="molecule type" value="Genomic_DNA"/>
</dbReference>
<evidence type="ECO:0000256" key="2">
    <source>
        <dbReference type="ARBA" id="ARBA00023079"/>
    </source>
</evidence>
<accession>A0AAE0HZJ5</accession>
<dbReference type="PANTHER" id="PTHR48081">
    <property type="entry name" value="AB HYDROLASE SUPERFAMILY PROTEIN C4A8.06C"/>
    <property type="match status" value="1"/>
</dbReference>
<protein>
    <recommendedName>
        <fullName evidence="3">Kynurenine formamidase</fullName>
        <shortName evidence="3">KFA</shortName>
        <shortName evidence="3">KFase</shortName>
        <ecNumber evidence="3">3.5.1.9</ecNumber>
    </recommendedName>
    <alternativeName>
        <fullName evidence="3">Arylformamidase</fullName>
    </alternativeName>
    <alternativeName>
        <fullName evidence="3">N-formylkynurenine formamidase</fullName>
        <shortName evidence="3">FKF</shortName>
    </alternativeName>
</protein>
<evidence type="ECO:0000313" key="6">
    <source>
        <dbReference type="Proteomes" id="UP001283341"/>
    </source>
</evidence>
<dbReference type="InterPro" id="IPR050300">
    <property type="entry name" value="GDXG_lipolytic_enzyme"/>
</dbReference>
<feature type="active site" evidence="3">
    <location>
        <position position="312"/>
    </location>
</feature>
<name>A0AAE0HZJ5_9PEZI</name>
<evidence type="ECO:0000256" key="3">
    <source>
        <dbReference type="HAMAP-Rule" id="MF_03014"/>
    </source>
</evidence>
<dbReference type="GO" id="GO:0034354">
    <property type="term" value="P:'de novo' NAD+ biosynthetic process from L-tryptophan"/>
    <property type="evidence" value="ECO:0007669"/>
    <property type="project" value="UniProtKB-UniRule"/>
</dbReference>
<comment type="subunit">
    <text evidence="3">Homodimer.</text>
</comment>
<comment type="caution">
    <text evidence="5">The sequence shown here is derived from an EMBL/GenBank/DDBJ whole genome shotgun (WGS) entry which is preliminary data.</text>
</comment>
<dbReference type="EC" id="3.5.1.9" evidence="3"/>
<reference evidence="5" key="2">
    <citation type="submission" date="2023-06" db="EMBL/GenBank/DDBJ databases">
        <authorList>
            <consortium name="Lawrence Berkeley National Laboratory"/>
            <person name="Haridas S."/>
            <person name="Hensen N."/>
            <person name="Bonometti L."/>
            <person name="Westerberg I."/>
            <person name="Brannstrom I.O."/>
            <person name="Guillou S."/>
            <person name="Cros-Aarteil S."/>
            <person name="Calhoun S."/>
            <person name="Kuo A."/>
            <person name="Mondo S."/>
            <person name="Pangilinan J."/>
            <person name="Riley R."/>
            <person name="Labutti K."/>
            <person name="Andreopoulos B."/>
            <person name="Lipzen A."/>
            <person name="Chen C."/>
            <person name="Yanf M."/>
            <person name="Daum C."/>
            <person name="Ng V."/>
            <person name="Clum A."/>
            <person name="Steindorff A."/>
            <person name="Ohm R."/>
            <person name="Martin F."/>
            <person name="Silar P."/>
            <person name="Natvig D."/>
            <person name="Lalanne C."/>
            <person name="Gautier V."/>
            <person name="Ament-Velasquez S.L."/>
            <person name="Kruys A."/>
            <person name="Hutchinson M.I."/>
            <person name="Powell A.J."/>
            <person name="Barry K."/>
            <person name="Miller A.N."/>
            <person name="Grigoriev I.V."/>
            <person name="Debuchy R."/>
            <person name="Gladieux P."/>
            <person name="Thoren M.H."/>
            <person name="Johannesson H."/>
        </authorList>
    </citation>
    <scope>NUCLEOTIDE SEQUENCE</scope>
    <source>
        <strain evidence="5">CBS 118394</strain>
    </source>
</reference>
<comment type="similarity">
    <text evidence="3">Belongs to the kynurenine formamidase family.</text>
</comment>
<dbReference type="InterPro" id="IPR029058">
    <property type="entry name" value="AB_hydrolase_fold"/>
</dbReference>
<organism evidence="5 6">
    <name type="scientific">Apodospora peruviana</name>
    <dbReference type="NCBI Taxonomy" id="516989"/>
    <lineage>
        <taxon>Eukaryota</taxon>
        <taxon>Fungi</taxon>
        <taxon>Dikarya</taxon>
        <taxon>Ascomycota</taxon>
        <taxon>Pezizomycotina</taxon>
        <taxon>Sordariomycetes</taxon>
        <taxon>Sordariomycetidae</taxon>
        <taxon>Sordariales</taxon>
        <taxon>Lasiosphaeriaceae</taxon>
        <taxon>Apodospora</taxon>
    </lineage>
</organism>
<dbReference type="HAMAP" id="MF_03014">
    <property type="entry name" value="KFase"/>
    <property type="match status" value="1"/>
</dbReference>
<dbReference type="Gene3D" id="3.40.50.1820">
    <property type="entry name" value="alpha/beta hydrolase"/>
    <property type="match status" value="1"/>
</dbReference>
<dbReference type="AlphaFoldDB" id="A0AAE0HZJ5"/>
<evidence type="ECO:0000256" key="4">
    <source>
        <dbReference type="SAM" id="MobiDB-lite"/>
    </source>
</evidence>
<proteinExistence type="inferred from homology"/>
<dbReference type="PANTHER" id="PTHR48081:SF33">
    <property type="entry name" value="KYNURENINE FORMAMIDASE"/>
    <property type="match status" value="1"/>
</dbReference>
<dbReference type="Proteomes" id="UP001283341">
    <property type="component" value="Unassembled WGS sequence"/>
</dbReference>
<feature type="active site" description="Nucleophile" evidence="3">
    <location>
        <position position="180"/>
    </location>
</feature>
<comment type="catalytic activity">
    <reaction evidence="3">
        <text>N-formyl-L-kynurenine + H2O = L-kynurenine + formate + H(+)</text>
        <dbReference type="Rhea" id="RHEA:13009"/>
        <dbReference type="ChEBI" id="CHEBI:15377"/>
        <dbReference type="ChEBI" id="CHEBI:15378"/>
        <dbReference type="ChEBI" id="CHEBI:15740"/>
        <dbReference type="ChEBI" id="CHEBI:57959"/>
        <dbReference type="ChEBI" id="CHEBI:58629"/>
        <dbReference type="EC" id="3.5.1.9"/>
    </reaction>
</comment>
<reference evidence="5" key="1">
    <citation type="journal article" date="2023" name="Mol. Phylogenet. Evol.">
        <title>Genome-scale phylogeny and comparative genomics of the fungal order Sordariales.</title>
        <authorList>
            <person name="Hensen N."/>
            <person name="Bonometti L."/>
            <person name="Westerberg I."/>
            <person name="Brannstrom I.O."/>
            <person name="Guillou S."/>
            <person name="Cros-Aarteil S."/>
            <person name="Calhoun S."/>
            <person name="Haridas S."/>
            <person name="Kuo A."/>
            <person name="Mondo S."/>
            <person name="Pangilinan J."/>
            <person name="Riley R."/>
            <person name="LaButti K."/>
            <person name="Andreopoulos B."/>
            <person name="Lipzen A."/>
            <person name="Chen C."/>
            <person name="Yan M."/>
            <person name="Daum C."/>
            <person name="Ng V."/>
            <person name="Clum A."/>
            <person name="Steindorff A."/>
            <person name="Ohm R.A."/>
            <person name="Martin F."/>
            <person name="Silar P."/>
            <person name="Natvig D.O."/>
            <person name="Lalanne C."/>
            <person name="Gautier V."/>
            <person name="Ament-Velasquez S.L."/>
            <person name="Kruys A."/>
            <person name="Hutchinson M.I."/>
            <person name="Powell A.J."/>
            <person name="Barry K."/>
            <person name="Miller A.N."/>
            <person name="Grigoriev I.V."/>
            <person name="Debuchy R."/>
            <person name="Gladieux P."/>
            <person name="Hiltunen Thoren M."/>
            <person name="Johannesson H."/>
        </authorList>
    </citation>
    <scope>NUCLEOTIDE SEQUENCE</scope>
    <source>
        <strain evidence="5">CBS 118394</strain>
    </source>
</reference>
<evidence type="ECO:0000313" key="5">
    <source>
        <dbReference type="EMBL" id="KAK3315387.1"/>
    </source>
</evidence>
<comment type="pathway">
    <text evidence="3">Amino-acid degradation; L-tryptophan degradation via kynurenine pathway; L-kynurenine from L-tryptophan: step 2/2.</text>
</comment>